<sequence>MNADRLLTTTLDKYDNVVMTSAWGEQGLFYNPDNKLARGTYFLTVKDYDSGTDSASELDRDGIYRVNFEIRPETYRSLFGEQPPRPAAGELCETGHDYDLLDSLLPHPTYAWASWVCVLRPSEATVDSLSALVDEAYELAQERFEGQFVV</sequence>
<dbReference type="EMBL" id="FNHL01000003">
    <property type="protein sequence ID" value="SDM76828.1"/>
    <property type="molecule type" value="Genomic_DNA"/>
</dbReference>
<dbReference type="OrthoDB" id="291249at2157"/>
<evidence type="ECO:0000313" key="2">
    <source>
        <dbReference type="EMBL" id="SDM76828.1"/>
    </source>
</evidence>
<dbReference type="AlphaFoldDB" id="A0A1G9VX16"/>
<evidence type="ECO:0000313" key="3">
    <source>
        <dbReference type="Proteomes" id="UP000199451"/>
    </source>
</evidence>
<organism evidence="2 3">
    <name type="scientific">Halogranum gelatinilyticum</name>
    <dbReference type="NCBI Taxonomy" id="660521"/>
    <lineage>
        <taxon>Archaea</taxon>
        <taxon>Methanobacteriati</taxon>
        <taxon>Methanobacteriota</taxon>
        <taxon>Stenosarchaea group</taxon>
        <taxon>Halobacteria</taxon>
        <taxon>Halobacteriales</taxon>
        <taxon>Haloferacaceae</taxon>
    </lineage>
</organism>
<dbReference type="STRING" id="660521.SAMN04487949_2542"/>
<name>A0A1G9VX16_9EURY</name>
<dbReference type="Pfam" id="PF19694">
    <property type="entry name" value="DUF6194"/>
    <property type="match status" value="1"/>
</dbReference>
<proteinExistence type="predicted"/>
<evidence type="ECO:0000259" key="1">
    <source>
        <dbReference type="Pfam" id="PF19694"/>
    </source>
</evidence>
<accession>A0A1G9VX16</accession>
<reference evidence="3" key="1">
    <citation type="submission" date="2016-10" db="EMBL/GenBank/DDBJ databases">
        <authorList>
            <person name="Varghese N."/>
            <person name="Submissions S."/>
        </authorList>
    </citation>
    <scope>NUCLEOTIDE SEQUENCE [LARGE SCALE GENOMIC DNA]</scope>
    <source>
        <strain evidence="3">CGMCC 1.10119</strain>
    </source>
</reference>
<protein>
    <recommendedName>
        <fullName evidence="1">DUF6194 domain-containing protein</fullName>
    </recommendedName>
</protein>
<dbReference type="Proteomes" id="UP000199451">
    <property type="component" value="Unassembled WGS sequence"/>
</dbReference>
<feature type="domain" description="DUF6194" evidence="1">
    <location>
        <begin position="1"/>
        <end position="145"/>
    </location>
</feature>
<dbReference type="InterPro" id="IPR045676">
    <property type="entry name" value="DUF6194"/>
</dbReference>
<gene>
    <name evidence="2" type="ORF">SAMN04487949_2542</name>
</gene>
<dbReference type="RefSeq" id="WP_089697893.1">
    <property type="nucleotide sequence ID" value="NZ_FNHL01000003.1"/>
</dbReference>
<keyword evidence="3" id="KW-1185">Reference proteome</keyword>